<gene>
    <name evidence="1" type="ORF">SAMN02927921_01500</name>
</gene>
<reference evidence="1 2" key="1">
    <citation type="submission" date="2016-11" db="EMBL/GenBank/DDBJ databases">
        <authorList>
            <person name="Jaros S."/>
            <person name="Januszkiewicz K."/>
            <person name="Wedrychowicz H."/>
        </authorList>
    </citation>
    <scope>NUCLEOTIDE SEQUENCE [LARGE SCALE GENOMIC DNA]</scope>
    <source>
        <strain evidence="1 2">CGMCC 1.12145</strain>
    </source>
</reference>
<evidence type="ECO:0000313" key="2">
    <source>
        <dbReference type="Proteomes" id="UP000182248"/>
    </source>
</evidence>
<dbReference type="Proteomes" id="UP000182248">
    <property type="component" value="Unassembled WGS sequence"/>
</dbReference>
<dbReference type="OrthoDB" id="1270539at2"/>
<organism evidence="1 2">
    <name type="scientific">Sinomicrobium oceani</name>
    <dbReference type="NCBI Taxonomy" id="1150368"/>
    <lineage>
        <taxon>Bacteria</taxon>
        <taxon>Pseudomonadati</taxon>
        <taxon>Bacteroidota</taxon>
        <taxon>Flavobacteriia</taxon>
        <taxon>Flavobacteriales</taxon>
        <taxon>Flavobacteriaceae</taxon>
        <taxon>Sinomicrobium</taxon>
    </lineage>
</organism>
<proteinExistence type="predicted"/>
<dbReference type="AlphaFoldDB" id="A0A1K1NZZ5"/>
<name>A0A1K1NZZ5_9FLAO</name>
<evidence type="ECO:0000313" key="1">
    <source>
        <dbReference type="EMBL" id="SFW40773.1"/>
    </source>
</evidence>
<keyword evidence="2" id="KW-1185">Reference proteome</keyword>
<feature type="non-terminal residue" evidence="1">
    <location>
        <position position="1"/>
    </location>
</feature>
<protein>
    <submittedName>
        <fullName evidence="1">Transposase DDE domain-containing protein</fullName>
    </submittedName>
</protein>
<dbReference type="STRING" id="1150368.SAMN02927921_01500"/>
<sequence length="57" mass="7022">EKLYEERYAIERTNAWMDSYRSLLNRFDTTTTSWKGFNYLAFIAIALKKFYKPKKFR</sequence>
<accession>A0A1K1NZZ5</accession>
<dbReference type="EMBL" id="FPJE01000007">
    <property type="protein sequence ID" value="SFW40773.1"/>
    <property type="molecule type" value="Genomic_DNA"/>
</dbReference>